<dbReference type="Gramene" id="OMERI02G30120.1">
    <property type="protein sequence ID" value="OMERI02G30120.1"/>
    <property type="gene ID" value="OMERI02G30120"/>
</dbReference>
<feature type="compositionally biased region" description="Basic and acidic residues" evidence="1">
    <location>
        <begin position="46"/>
        <end position="61"/>
    </location>
</feature>
<keyword evidence="3" id="KW-1185">Reference proteome</keyword>
<reference evidence="2" key="2">
    <citation type="submission" date="2018-05" db="EMBL/GenBank/DDBJ databases">
        <title>OmerRS3 (Oryza meridionalis Reference Sequence Version 3).</title>
        <authorList>
            <person name="Zhang J."/>
            <person name="Kudrna D."/>
            <person name="Lee S."/>
            <person name="Talag J."/>
            <person name="Welchert J."/>
            <person name="Wing R.A."/>
        </authorList>
    </citation>
    <scope>NUCLEOTIDE SEQUENCE [LARGE SCALE GENOMIC DNA]</scope>
    <source>
        <strain evidence="2">cv. OR44</strain>
    </source>
</reference>
<feature type="region of interest" description="Disordered" evidence="1">
    <location>
        <begin position="92"/>
        <end position="153"/>
    </location>
</feature>
<dbReference type="HOGENOM" id="CLU_1716147_0_0_1"/>
<protein>
    <submittedName>
        <fullName evidence="2">Uncharacterized protein</fullName>
    </submittedName>
</protein>
<evidence type="ECO:0000256" key="1">
    <source>
        <dbReference type="SAM" id="MobiDB-lite"/>
    </source>
</evidence>
<proteinExistence type="predicted"/>
<name>A0A0E0CR22_9ORYZ</name>
<accession>A0A0E0CR22</accession>
<dbReference type="Proteomes" id="UP000008021">
    <property type="component" value="Chromosome 2"/>
</dbReference>
<dbReference type="EnsemblPlants" id="OMERI02G30120.1">
    <property type="protein sequence ID" value="OMERI02G30120.1"/>
    <property type="gene ID" value="OMERI02G30120"/>
</dbReference>
<organism evidence="2">
    <name type="scientific">Oryza meridionalis</name>
    <dbReference type="NCBI Taxonomy" id="40149"/>
    <lineage>
        <taxon>Eukaryota</taxon>
        <taxon>Viridiplantae</taxon>
        <taxon>Streptophyta</taxon>
        <taxon>Embryophyta</taxon>
        <taxon>Tracheophyta</taxon>
        <taxon>Spermatophyta</taxon>
        <taxon>Magnoliopsida</taxon>
        <taxon>Liliopsida</taxon>
        <taxon>Poales</taxon>
        <taxon>Poaceae</taxon>
        <taxon>BOP clade</taxon>
        <taxon>Oryzoideae</taxon>
        <taxon>Oryzeae</taxon>
        <taxon>Oryzinae</taxon>
        <taxon>Oryza</taxon>
    </lineage>
</organism>
<evidence type="ECO:0000313" key="3">
    <source>
        <dbReference type="Proteomes" id="UP000008021"/>
    </source>
</evidence>
<dbReference type="InterPro" id="IPR042277">
    <property type="entry name" value="IST1-like"/>
</dbReference>
<sequence length="153" mass="16043">MLESYCNLMLDLHRECPEELREAAAAGLIYASARCGDVPELQEVKGCHGGESGGRDDDRRRPGGALFDRATKRRSPATRFWVMARNTWQEGRGVMGLAGGGGGEGEGEEGRGHGGSPAATGAVAAPSVTTPSLRPRHRCGSAIGSPLATLLEK</sequence>
<feature type="compositionally biased region" description="Gly residues" evidence="1">
    <location>
        <begin position="93"/>
        <end position="104"/>
    </location>
</feature>
<evidence type="ECO:0000313" key="2">
    <source>
        <dbReference type="EnsemblPlants" id="OMERI02G30120.1"/>
    </source>
</evidence>
<feature type="region of interest" description="Disordered" evidence="1">
    <location>
        <begin position="46"/>
        <end position="70"/>
    </location>
</feature>
<reference evidence="2" key="1">
    <citation type="submission" date="2015-04" db="UniProtKB">
        <authorList>
            <consortium name="EnsemblPlants"/>
        </authorList>
    </citation>
    <scope>IDENTIFICATION</scope>
</reference>
<dbReference type="Gene3D" id="1.20.1260.60">
    <property type="entry name" value="Vacuolar protein sorting-associated protein Ist1"/>
    <property type="match status" value="1"/>
</dbReference>
<dbReference type="AlphaFoldDB" id="A0A0E0CR22"/>